<protein>
    <submittedName>
        <fullName evidence="2">Uncharacterized protein</fullName>
    </submittedName>
</protein>
<feature type="region of interest" description="Disordered" evidence="1">
    <location>
        <begin position="42"/>
        <end position="61"/>
    </location>
</feature>
<reference evidence="2" key="2">
    <citation type="submission" date="2022-01" db="EMBL/GenBank/DDBJ databases">
        <authorList>
            <person name="Yamashiro T."/>
            <person name="Shiraishi A."/>
            <person name="Satake H."/>
            <person name="Nakayama K."/>
        </authorList>
    </citation>
    <scope>NUCLEOTIDE SEQUENCE</scope>
</reference>
<gene>
    <name evidence="2" type="ORF">Tco_0654672</name>
</gene>
<feature type="region of interest" description="Disordered" evidence="1">
    <location>
        <begin position="1"/>
        <end position="36"/>
    </location>
</feature>
<accession>A0ABQ4X4D4</accession>
<comment type="caution">
    <text evidence="2">The sequence shown here is derived from an EMBL/GenBank/DDBJ whole genome shotgun (WGS) entry which is preliminary data.</text>
</comment>
<feature type="compositionally biased region" description="Low complexity" evidence="1">
    <location>
        <begin position="43"/>
        <end position="61"/>
    </location>
</feature>
<feature type="compositionally biased region" description="Low complexity" evidence="1">
    <location>
        <begin position="25"/>
        <end position="35"/>
    </location>
</feature>
<keyword evidence="3" id="KW-1185">Reference proteome</keyword>
<dbReference type="EMBL" id="BQNB010009182">
    <property type="protein sequence ID" value="GJS59888.1"/>
    <property type="molecule type" value="Genomic_DNA"/>
</dbReference>
<dbReference type="Proteomes" id="UP001151760">
    <property type="component" value="Unassembled WGS sequence"/>
</dbReference>
<evidence type="ECO:0000313" key="2">
    <source>
        <dbReference type="EMBL" id="GJS59888.1"/>
    </source>
</evidence>
<sequence>MKNNNIDNKNLKKQPSPYYHPSPSPTDSSHLDSLPISTFCNITTPPQTPATSSPNEEATSSSSAYTAMLRKALFGSDLVYKTLQDTLYTLPHLFFFTTSFILPQNIYFTH</sequence>
<proteinExistence type="predicted"/>
<evidence type="ECO:0000313" key="3">
    <source>
        <dbReference type="Proteomes" id="UP001151760"/>
    </source>
</evidence>
<organism evidence="2 3">
    <name type="scientific">Tanacetum coccineum</name>
    <dbReference type="NCBI Taxonomy" id="301880"/>
    <lineage>
        <taxon>Eukaryota</taxon>
        <taxon>Viridiplantae</taxon>
        <taxon>Streptophyta</taxon>
        <taxon>Embryophyta</taxon>
        <taxon>Tracheophyta</taxon>
        <taxon>Spermatophyta</taxon>
        <taxon>Magnoliopsida</taxon>
        <taxon>eudicotyledons</taxon>
        <taxon>Gunneridae</taxon>
        <taxon>Pentapetalae</taxon>
        <taxon>asterids</taxon>
        <taxon>campanulids</taxon>
        <taxon>Asterales</taxon>
        <taxon>Asteraceae</taxon>
        <taxon>Asteroideae</taxon>
        <taxon>Anthemideae</taxon>
        <taxon>Anthemidinae</taxon>
        <taxon>Tanacetum</taxon>
    </lineage>
</organism>
<reference evidence="2" key="1">
    <citation type="journal article" date="2022" name="Int. J. Mol. Sci.">
        <title>Draft Genome of Tanacetum Coccineum: Genomic Comparison of Closely Related Tanacetum-Family Plants.</title>
        <authorList>
            <person name="Yamashiro T."/>
            <person name="Shiraishi A."/>
            <person name="Nakayama K."/>
            <person name="Satake H."/>
        </authorList>
    </citation>
    <scope>NUCLEOTIDE SEQUENCE</scope>
</reference>
<feature type="compositionally biased region" description="Low complexity" evidence="1">
    <location>
        <begin position="1"/>
        <end position="17"/>
    </location>
</feature>
<evidence type="ECO:0000256" key="1">
    <source>
        <dbReference type="SAM" id="MobiDB-lite"/>
    </source>
</evidence>
<name>A0ABQ4X4D4_9ASTR</name>